<dbReference type="Proteomes" id="UP000636793">
    <property type="component" value="Unassembled WGS sequence"/>
</dbReference>
<dbReference type="Gene3D" id="3.40.630.120">
    <property type="match status" value="1"/>
</dbReference>
<dbReference type="Pfam" id="PF18164">
    <property type="entry name" value="GNAT_C"/>
    <property type="match status" value="1"/>
</dbReference>
<sequence>MTSQPTVDQLGARVRGAALQRAFDYFAVQQPDRADFVAAAERICADPIALGRIGEVVGRLRAGMGRMLAPQQMFLPAAFDPQDPDEPVEARFFYPVAFAATLPDTLAFHRTRAIPDSGSRAILADVGRHLRVFERTFGHTGLHVQNWISLHLRGMIFDFGRLQADLEVLDASAAVVRTACLPVVTGSVVAGIHIPDSGPLRPAEVDASLARMQPFFAQHFPELPPISVARCTSWLLDEQLLELVPDSNIARFGARWRRIGAPTDGDESVRNFVFRRPYADPADLTGSTRLEQALLAHWRVGGHLHQRSGLLKLPGAVPS</sequence>
<comment type="caution">
    <text evidence="3">The sequence shown here is derived from an EMBL/GenBank/DDBJ whole genome shotgun (WGS) entry which is preliminary data.</text>
</comment>
<evidence type="ECO:0000259" key="1">
    <source>
        <dbReference type="Pfam" id="PF18082"/>
    </source>
</evidence>
<feature type="domain" description="GNAT-like C-terminal" evidence="2">
    <location>
        <begin position="156"/>
        <end position="311"/>
    </location>
</feature>
<dbReference type="InterPro" id="IPR041273">
    <property type="entry name" value="NAT_N"/>
</dbReference>
<dbReference type="AlphaFoldDB" id="A0A916SUZ1"/>
<evidence type="ECO:0008006" key="5">
    <source>
        <dbReference type="Google" id="ProtNLM"/>
    </source>
</evidence>
<evidence type="ECO:0000313" key="3">
    <source>
        <dbReference type="EMBL" id="GGB17556.1"/>
    </source>
</evidence>
<proteinExistence type="predicted"/>
<name>A0A916SUZ1_9MICO</name>
<evidence type="ECO:0000313" key="4">
    <source>
        <dbReference type="Proteomes" id="UP000636793"/>
    </source>
</evidence>
<evidence type="ECO:0000259" key="2">
    <source>
        <dbReference type="Pfam" id="PF18164"/>
    </source>
</evidence>
<feature type="domain" description="N-acyltransferase N-terminal" evidence="1">
    <location>
        <begin position="19"/>
        <end position="154"/>
    </location>
</feature>
<reference evidence="3" key="2">
    <citation type="submission" date="2020-09" db="EMBL/GenBank/DDBJ databases">
        <authorList>
            <person name="Sun Q."/>
            <person name="Zhou Y."/>
        </authorList>
    </citation>
    <scope>NUCLEOTIDE SEQUENCE</scope>
    <source>
        <strain evidence="3">CGMCC 1.15085</strain>
    </source>
</reference>
<accession>A0A916SUZ1</accession>
<gene>
    <name evidence="3" type="ORF">GCM10011492_04230</name>
</gene>
<protein>
    <recommendedName>
        <fullName evidence="5">Acyltransferase</fullName>
    </recommendedName>
</protein>
<reference evidence="3" key="1">
    <citation type="journal article" date="2014" name="Int. J. Syst. Evol. Microbiol.">
        <title>Complete genome sequence of Corynebacterium casei LMG S-19264T (=DSM 44701T), isolated from a smear-ripened cheese.</title>
        <authorList>
            <consortium name="US DOE Joint Genome Institute (JGI-PGF)"/>
            <person name="Walter F."/>
            <person name="Albersmeier A."/>
            <person name="Kalinowski J."/>
            <person name="Ruckert C."/>
        </authorList>
    </citation>
    <scope>NUCLEOTIDE SEQUENCE</scope>
    <source>
        <strain evidence="3">CGMCC 1.15085</strain>
    </source>
</reference>
<dbReference type="EMBL" id="BMHI01000001">
    <property type="protein sequence ID" value="GGB17556.1"/>
    <property type="molecule type" value="Genomic_DNA"/>
</dbReference>
<keyword evidence="4" id="KW-1185">Reference proteome</keyword>
<organism evidence="3 4">
    <name type="scientific">Flexivirga endophytica</name>
    <dbReference type="NCBI Taxonomy" id="1849103"/>
    <lineage>
        <taxon>Bacteria</taxon>
        <taxon>Bacillati</taxon>
        <taxon>Actinomycetota</taxon>
        <taxon>Actinomycetes</taxon>
        <taxon>Micrococcales</taxon>
        <taxon>Dermacoccaceae</taxon>
        <taxon>Flexivirga</taxon>
    </lineage>
</organism>
<dbReference type="Pfam" id="PF18082">
    <property type="entry name" value="NAT_N"/>
    <property type="match status" value="1"/>
</dbReference>
<dbReference type="RefSeq" id="WP_188835299.1">
    <property type="nucleotide sequence ID" value="NZ_BMHI01000001.1"/>
</dbReference>
<dbReference type="InterPro" id="IPR041644">
    <property type="entry name" value="GNAT_C"/>
</dbReference>